<dbReference type="PANTHER" id="PTHR11814">
    <property type="entry name" value="SULFATE TRANSPORTER"/>
    <property type="match status" value="1"/>
</dbReference>
<gene>
    <name evidence="8" type="ORF">Goarm_004066</name>
</gene>
<dbReference type="Pfam" id="PF00916">
    <property type="entry name" value="Sulfate_transp"/>
    <property type="match status" value="1"/>
</dbReference>
<feature type="region of interest" description="Disordered" evidence="5">
    <location>
        <begin position="1"/>
        <end position="28"/>
    </location>
</feature>
<evidence type="ECO:0000313" key="8">
    <source>
        <dbReference type="EMBL" id="MBA0841581.1"/>
    </source>
</evidence>
<organism evidence="8 9">
    <name type="scientific">Gossypium armourianum</name>
    <dbReference type="NCBI Taxonomy" id="34283"/>
    <lineage>
        <taxon>Eukaryota</taxon>
        <taxon>Viridiplantae</taxon>
        <taxon>Streptophyta</taxon>
        <taxon>Embryophyta</taxon>
        <taxon>Tracheophyta</taxon>
        <taxon>Spermatophyta</taxon>
        <taxon>Magnoliopsida</taxon>
        <taxon>eudicotyledons</taxon>
        <taxon>Gunneridae</taxon>
        <taxon>Pentapetalae</taxon>
        <taxon>rosids</taxon>
        <taxon>malvids</taxon>
        <taxon>Malvales</taxon>
        <taxon>Malvaceae</taxon>
        <taxon>Malvoideae</taxon>
        <taxon>Gossypium</taxon>
    </lineage>
</organism>
<keyword evidence="2 6" id="KW-0812">Transmembrane</keyword>
<keyword evidence="4 6" id="KW-0472">Membrane</keyword>
<evidence type="ECO:0000256" key="1">
    <source>
        <dbReference type="ARBA" id="ARBA00004141"/>
    </source>
</evidence>
<dbReference type="EMBL" id="JABFAE010000011">
    <property type="protein sequence ID" value="MBA0841581.1"/>
    <property type="molecule type" value="Genomic_DNA"/>
</dbReference>
<evidence type="ECO:0000256" key="4">
    <source>
        <dbReference type="ARBA" id="ARBA00023136"/>
    </source>
</evidence>
<proteinExistence type="predicted"/>
<dbReference type="Proteomes" id="UP000593575">
    <property type="component" value="Unassembled WGS sequence"/>
</dbReference>
<feature type="transmembrane region" description="Helical" evidence="6">
    <location>
        <begin position="197"/>
        <end position="219"/>
    </location>
</feature>
<feature type="compositionally biased region" description="Polar residues" evidence="5">
    <location>
        <begin position="1"/>
        <end position="27"/>
    </location>
</feature>
<feature type="transmembrane region" description="Helical" evidence="6">
    <location>
        <begin position="138"/>
        <end position="157"/>
    </location>
</feature>
<feature type="domain" description="SLC26A/SulP transporter" evidence="7">
    <location>
        <begin position="100"/>
        <end position="265"/>
    </location>
</feature>
<protein>
    <recommendedName>
        <fullName evidence="7">SLC26A/SulP transporter domain-containing protein</fullName>
    </recommendedName>
</protein>
<evidence type="ECO:0000256" key="5">
    <source>
        <dbReference type="SAM" id="MobiDB-lite"/>
    </source>
</evidence>
<keyword evidence="3 6" id="KW-1133">Transmembrane helix</keyword>
<dbReference type="InterPro" id="IPR011547">
    <property type="entry name" value="SLC26A/SulP_dom"/>
</dbReference>
<feature type="transmembrane region" description="Helical" evidence="6">
    <location>
        <begin position="163"/>
        <end position="185"/>
    </location>
</feature>
<comment type="subcellular location">
    <subcellularLocation>
        <location evidence="1">Membrane</location>
        <topology evidence="1">Multi-pass membrane protein</topology>
    </subcellularLocation>
</comment>
<evidence type="ECO:0000256" key="3">
    <source>
        <dbReference type="ARBA" id="ARBA00022989"/>
    </source>
</evidence>
<evidence type="ECO:0000259" key="7">
    <source>
        <dbReference type="Pfam" id="PF00916"/>
    </source>
</evidence>
<sequence>MEITYASPSASDLLRSSTGASGSTMPTPRTIKIIPLQHPDTSSYGSPGGFGNNSSSSSLWPNSWISRYRGKIKRMTFFDWIEMFLPCCRWIRTYRWREYFQVDLMAGTTVGIMLVPQADSGFVPIFIYAIFGSSRQLAIGPVALVSLLVSNVLSGIAESSDALYTELAILLALMVGILECIMGLLRLGWLIRFISHSVISGFTTASAVVIALSQAKYFLGYDIDRSSEIVPIIKSIIAGSDEFSWPPFVMGSTILAIIQTMKFLVPEL</sequence>
<dbReference type="AlphaFoldDB" id="A0A7J9K5A9"/>
<dbReference type="GO" id="GO:0055085">
    <property type="term" value="P:transmembrane transport"/>
    <property type="evidence" value="ECO:0007669"/>
    <property type="project" value="InterPro"/>
</dbReference>
<reference evidence="8 9" key="1">
    <citation type="journal article" date="2019" name="Genome Biol. Evol.">
        <title>Insights into the evolution of the New World diploid cottons (Gossypium, subgenus Houzingenia) based on genome sequencing.</title>
        <authorList>
            <person name="Grover C.E."/>
            <person name="Arick M.A. 2nd"/>
            <person name="Thrash A."/>
            <person name="Conover J.L."/>
            <person name="Sanders W.S."/>
            <person name="Peterson D.G."/>
            <person name="Frelichowski J.E."/>
            <person name="Scheffler J.A."/>
            <person name="Scheffler B.E."/>
            <person name="Wendel J.F."/>
        </authorList>
    </citation>
    <scope>NUCLEOTIDE SEQUENCE [LARGE SCALE GENOMIC DNA]</scope>
    <source>
        <strain evidence="8">6</strain>
        <tissue evidence="8">Leaf</tissue>
    </source>
</reference>
<evidence type="ECO:0000256" key="6">
    <source>
        <dbReference type="SAM" id="Phobius"/>
    </source>
</evidence>
<evidence type="ECO:0000313" key="9">
    <source>
        <dbReference type="Proteomes" id="UP000593575"/>
    </source>
</evidence>
<keyword evidence="9" id="KW-1185">Reference proteome</keyword>
<evidence type="ECO:0000256" key="2">
    <source>
        <dbReference type="ARBA" id="ARBA00022692"/>
    </source>
</evidence>
<dbReference type="GO" id="GO:0016020">
    <property type="term" value="C:membrane"/>
    <property type="evidence" value="ECO:0007669"/>
    <property type="project" value="UniProtKB-SubCell"/>
</dbReference>
<feature type="non-terminal residue" evidence="8">
    <location>
        <position position="1"/>
    </location>
</feature>
<feature type="transmembrane region" description="Helical" evidence="6">
    <location>
        <begin position="104"/>
        <end position="131"/>
    </location>
</feature>
<comment type="caution">
    <text evidence="8">The sequence shown here is derived from an EMBL/GenBank/DDBJ whole genome shotgun (WGS) entry which is preliminary data.</text>
</comment>
<accession>A0A7J9K5A9</accession>
<dbReference type="InterPro" id="IPR001902">
    <property type="entry name" value="SLC26A/SulP_fam"/>
</dbReference>
<name>A0A7J9K5A9_9ROSI</name>